<dbReference type="InterPro" id="IPR009057">
    <property type="entry name" value="Homeodomain-like_sf"/>
</dbReference>
<keyword evidence="6" id="KW-1185">Reference proteome</keyword>
<feature type="region of interest" description="Disordered" evidence="1">
    <location>
        <begin position="138"/>
        <end position="163"/>
    </location>
</feature>
<evidence type="ECO:0000259" key="4">
    <source>
        <dbReference type="Pfam" id="PF13358"/>
    </source>
</evidence>
<dbReference type="Pfam" id="PF13358">
    <property type="entry name" value="DDE_3"/>
    <property type="match status" value="1"/>
</dbReference>
<name>A0ABN9LBF8_9NEOB</name>
<dbReference type="InterPro" id="IPR000873">
    <property type="entry name" value="AMP-dep_synth/lig_dom"/>
</dbReference>
<feature type="domain" description="Transposase Tc1-like" evidence="3">
    <location>
        <begin position="39"/>
        <end position="110"/>
    </location>
</feature>
<dbReference type="Pfam" id="PF01498">
    <property type="entry name" value="HTH_Tnp_Tc3_2"/>
    <property type="match status" value="1"/>
</dbReference>
<feature type="non-terminal residue" evidence="5">
    <location>
        <position position="412"/>
    </location>
</feature>
<dbReference type="Gene3D" id="3.30.420.10">
    <property type="entry name" value="Ribonuclease H-like superfamily/Ribonuclease H"/>
    <property type="match status" value="2"/>
</dbReference>
<gene>
    <name evidence="5" type="ORF">RIMI_LOCUS7432716</name>
</gene>
<feature type="domain" description="Tc1-like transposase DDE" evidence="4">
    <location>
        <begin position="173"/>
        <end position="234"/>
    </location>
</feature>
<feature type="domain" description="AMP-dependent synthetase/ligase" evidence="2">
    <location>
        <begin position="237"/>
        <end position="403"/>
    </location>
</feature>
<protein>
    <recommendedName>
        <fullName evidence="7">Transposase</fullName>
    </recommendedName>
</protein>
<dbReference type="EMBL" id="CAUEEQ010014098">
    <property type="protein sequence ID" value="CAJ0938076.1"/>
    <property type="molecule type" value="Genomic_DNA"/>
</dbReference>
<evidence type="ECO:0000313" key="6">
    <source>
        <dbReference type="Proteomes" id="UP001176940"/>
    </source>
</evidence>
<dbReference type="PANTHER" id="PTHR22754:SF33">
    <property type="entry name" value="DISCO-INTERACTING PROTEIN 2 HOMOLOG C"/>
    <property type="match status" value="1"/>
</dbReference>
<comment type="caution">
    <text evidence="5">The sequence shown here is derived from an EMBL/GenBank/DDBJ whole genome shotgun (WGS) entry which is preliminary data.</text>
</comment>
<sequence length="412" mass="46505">MLGVAKSTVGYILRKKELTGELGNSKRPGRPRMTTVVDDRRILNLVKKNPFTTSTEVQNTLSEVGVSVSKSTVKRRLHDSKYKGFTSRCKPFINTKNRQARVKFAEKHLKKPAQFWKSILWTDETKINLYQNDGKKKVWRRKGTAHDPRHTTSSVKHGGGNIQPNAAKLIGRRFIVQMDNDPKHTAKATQEFMSAKKWNILQWPSQSPDLNPIEHAFHLLKSRLKTERPTNKQDLKAAAVKAWQSIKKEETQRLVMSMGSRLKAKLKTSAAFAYGNDLPKKRPSQIYKPSDPETLAYLDFSVSTTGMLAGVKMSHAATSAFCRSIKLQCELYPSREVAICLDPYCGLGFVLWCLCSVYSGHQSILIPPSELEINPALWLLAVSQYKVRDTFCSYSVMELCTKGLGLQTESLK</sequence>
<evidence type="ECO:0008006" key="7">
    <source>
        <dbReference type="Google" id="ProtNLM"/>
    </source>
</evidence>
<dbReference type="SUPFAM" id="SSF56801">
    <property type="entry name" value="Acetyl-CoA synthetase-like"/>
    <property type="match status" value="1"/>
</dbReference>
<dbReference type="SUPFAM" id="SSF46689">
    <property type="entry name" value="Homeodomain-like"/>
    <property type="match status" value="1"/>
</dbReference>
<dbReference type="InterPro" id="IPR038717">
    <property type="entry name" value="Tc1-like_DDE_dom"/>
</dbReference>
<evidence type="ECO:0000259" key="3">
    <source>
        <dbReference type="Pfam" id="PF01498"/>
    </source>
</evidence>
<dbReference type="InterPro" id="IPR002492">
    <property type="entry name" value="Transposase_Tc1-like"/>
</dbReference>
<evidence type="ECO:0000256" key="1">
    <source>
        <dbReference type="SAM" id="MobiDB-lite"/>
    </source>
</evidence>
<dbReference type="Pfam" id="PF00501">
    <property type="entry name" value="AMP-binding"/>
    <property type="match status" value="1"/>
</dbReference>
<dbReference type="InterPro" id="IPR036397">
    <property type="entry name" value="RNaseH_sf"/>
</dbReference>
<dbReference type="PANTHER" id="PTHR22754">
    <property type="entry name" value="DISCO-INTERACTING PROTEIN 2 DIP2 -RELATED"/>
    <property type="match status" value="1"/>
</dbReference>
<reference evidence="5" key="1">
    <citation type="submission" date="2023-07" db="EMBL/GenBank/DDBJ databases">
        <authorList>
            <person name="Stuckert A."/>
        </authorList>
    </citation>
    <scope>NUCLEOTIDE SEQUENCE</scope>
</reference>
<evidence type="ECO:0000259" key="2">
    <source>
        <dbReference type="Pfam" id="PF00501"/>
    </source>
</evidence>
<organism evidence="5 6">
    <name type="scientific">Ranitomeya imitator</name>
    <name type="common">mimic poison frog</name>
    <dbReference type="NCBI Taxonomy" id="111125"/>
    <lineage>
        <taxon>Eukaryota</taxon>
        <taxon>Metazoa</taxon>
        <taxon>Chordata</taxon>
        <taxon>Craniata</taxon>
        <taxon>Vertebrata</taxon>
        <taxon>Euteleostomi</taxon>
        <taxon>Amphibia</taxon>
        <taxon>Batrachia</taxon>
        <taxon>Anura</taxon>
        <taxon>Neobatrachia</taxon>
        <taxon>Hyloidea</taxon>
        <taxon>Dendrobatidae</taxon>
        <taxon>Dendrobatinae</taxon>
        <taxon>Ranitomeya</taxon>
    </lineage>
</organism>
<evidence type="ECO:0000313" key="5">
    <source>
        <dbReference type="EMBL" id="CAJ0938076.1"/>
    </source>
</evidence>
<dbReference type="Proteomes" id="UP001176940">
    <property type="component" value="Unassembled WGS sequence"/>
</dbReference>
<accession>A0ABN9LBF8</accession>
<proteinExistence type="predicted"/>